<comment type="caution">
    <text evidence="2">The sequence shown here is derived from an EMBL/GenBank/DDBJ whole genome shotgun (WGS) entry which is preliminary data.</text>
</comment>
<dbReference type="EMBL" id="JASZYV010000001">
    <property type="protein sequence ID" value="MDM0044522.1"/>
    <property type="molecule type" value="Genomic_DNA"/>
</dbReference>
<proteinExistence type="predicted"/>
<sequence>MMAGAACRALLGMAALALAGRAMAAEGQPESGGEVRSPWEFSLTAYPTIVRGGDSYTSAVATADRGPLHFEARYNYEAVGARSAFVGWNFSGGQGDGFQWELTPLIGGAWGAISAVVPGLKGSVAYGRVDFYTEIEYVRFEDRDSRYLYAWSELGFKAASWLRLGVATQRTRAYGGERDLLAGPFAQVSWERLTLGAYWFQPASQDQVVVMAVGVSF</sequence>
<gene>
    <name evidence="2" type="ORF">QTH91_08530</name>
</gene>
<feature type="chain" id="PRO_5046902662" evidence="1">
    <location>
        <begin position="25"/>
        <end position="217"/>
    </location>
</feature>
<keyword evidence="3" id="KW-1185">Reference proteome</keyword>
<evidence type="ECO:0000313" key="2">
    <source>
        <dbReference type="EMBL" id="MDM0044522.1"/>
    </source>
</evidence>
<dbReference type="Proteomes" id="UP001174908">
    <property type="component" value="Unassembled WGS sequence"/>
</dbReference>
<name>A0ABT7N995_9BURK</name>
<organism evidence="2 3">
    <name type="scientific">Variovorax dokdonensis</name>
    <dbReference type="NCBI Taxonomy" id="344883"/>
    <lineage>
        <taxon>Bacteria</taxon>
        <taxon>Pseudomonadati</taxon>
        <taxon>Pseudomonadota</taxon>
        <taxon>Betaproteobacteria</taxon>
        <taxon>Burkholderiales</taxon>
        <taxon>Comamonadaceae</taxon>
        <taxon>Variovorax</taxon>
    </lineage>
</organism>
<evidence type="ECO:0000256" key="1">
    <source>
        <dbReference type="SAM" id="SignalP"/>
    </source>
</evidence>
<keyword evidence="1" id="KW-0732">Signal</keyword>
<accession>A0ABT7N995</accession>
<protein>
    <submittedName>
        <fullName evidence="2">Uncharacterized protein</fullName>
    </submittedName>
</protein>
<reference evidence="2" key="1">
    <citation type="submission" date="2023-06" db="EMBL/GenBank/DDBJ databases">
        <authorList>
            <person name="Jiang Y."/>
            <person name="Liu Q."/>
        </authorList>
    </citation>
    <scope>NUCLEOTIDE SEQUENCE</scope>
    <source>
        <strain evidence="2">CGMCC 1.12089</strain>
    </source>
</reference>
<evidence type="ECO:0000313" key="3">
    <source>
        <dbReference type="Proteomes" id="UP001174908"/>
    </source>
</evidence>
<dbReference type="RefSeq" id="WP_286659553.1">
    <property type="nucleotide sequence ID" value="NZ_JASZYV010000001.1"/>
</dbReference>
<feature type="signal peptide" evidence="1">
    <location>
        <begin position="1"/>
        <end position="24"/>
    </location>
</feature>